<sequence>MMLRIGSSNLKMTTGAIMSIYKRGDKWGVDKVFPDGLRKKRIIGNKKQAREVERNWDKLIIEQKWHILFVREIRFKDFLKDYFGQDYQTSYLYLAHRGSGYSTSILAQPALNPTFGKGFE</sequence>
<gene>
    <name evidence="1" type="ORF">LCGC14_2502920</name>
</gene>
<evidence type="ECO:0000313" key="1">
    <source>
        <dbReference type="EMBL" id="KKL15702.1"/>
    </source>
</evidence>
<proteinExistence type="predicted"/>
<dbReference type="AlphaFoldDB" id="A0A0F9BPB3"/>
<dbReference type="EMBL" id="LAZR01039963">
    <property type="protein sequence ID" value="KKL15702.1"/>
    <property type="molecule type" value="Genomic_DNA"/>
</dbReference>
<organism evidence="1">
    <name type="scientific">marine sediment metagenome</name>
    <dbReference type="NCBI Taxonomy" id="412755"/>
    <lineage>
        <taxon>unclassified sequences</taxon>
        <taxon>metagenomes</taxon>
        <taxon>ecological metagenomes</taxon>
    </lineage>
</organism>
<accession>A0A0F9BPB3</accession>
<reference evidence="1" key="1">
    <citation type="journal article" date="2015" name="Nature">
        <title>Complex archaea that bridge the gap between prokaryotes and eukaryotes.</title>
        <authorList>
            <person name="Spang A."/>
            <person name="Saw J.H."/>
            <person name="Jorgensen S.L."/>
            <person name="Zaremba-Niedzwiedzka K."/>
            <person name="Martijn J."/>
            <person name="Lind A.E."/>
            <person name="van Eijk R."/>
            <person name="Schleper C."/>
            <person name="Guy L."/>
            <person name="Ettema T.J."/>
        </authorList>
    </citation>
    <scope>NUCLEOTIDE SEQUENCE</scope>
</reference>
<protein>
    <submittedName>
        <fullName evidence="1">Uncharacterized protein</fullName>
    </submittedName>
</protein>
<feature type="non-terminal residue" evidence="1">
    <location>
        <position position="120"/>
    </location>
</feature>
<comment type="caution">
    <text evidence="1">The sequence shown here is derived from an EMBL/GenBank/DDBJ whole genome shotgun (WGS) entry which is preliminary data.</text>
</comment>
<name>A0A0F9BPB3_9ZZZZ</name>